<dbReference type="EMBL" id="BQKM01000003">
    <property type="protein sequence ID" value="GJN51958.1"/>
    <property type="molecule type" value="Genomic_DNA"/>
</dbReference>
<dbReference type="KEGG" id="ptw:TUM18999_28740"/>
<dbReference type="InterPro" id="IPR052517">
    <property type="entry name" value="GlcG_carb_metab_protein"/>
</dbReference>
<dbReference type="Proteomes" id="UP000509383">
    <property type="component" value="Chromosome"/>
</dbReference>
<sequence length="154" mass="15657">MNALLRQQPHLGLHLAMQALSVALAEAERHGARVSIAVVDAAGLSIHSAHMDGAPGPSRAIALNKAVTAAGFGIATSAWQERLEHCSAAVRQGLPLQPGLALFGGGEPFRHQGLVIGAIGISGASEQLDSLCARAAVEHVAELLEPDGGGACQP</sequence>
<dbReference type="SUPFAM" id="SSF143744">
    <property type="entry name" value="GlcG-like"/>
    <property type="match status" value="1"/>
</dbReference>
<dbReference type="EMBL" id="AP023189">
    <property type="protein sequence ID" value="BCG24683.1"/>
    <property type="molecule type" value="Genomic_DNA"/>
</dbReference>
<reference evidence="1 3" key="1">
    <citation type="submission" date="2020-05" db="EMBL/GenBank/DDBJ databases">
        <title>Characterization of novel class B3 metallo-beta-lactamase from novel Pseudomonas species.</title>
        <authorList>
            <person name="Yamada K."/>
            <person name="Aoki K."/>
            <person name="Ishii Y."/>
        </authorList>
    </citation>
    <scope>NUCLEOTIDE SEQUENCE [LARGE SCALE GENOMIC DNA]</scope>
    <source>
        <strain evidence="1 3">TUM18999</strain>
        <strain evidence="2 4">TUM20286</strain>
    </source>
</reference>
<dbReference type="Proteomes" id="UP001054892">
    <property type="component" value="Unassembled WGS sequence"/>
</dbReference>
<name>A0A6J4E440_9PSED</name>
<dbReference type="PANTHER" id="PTHR34309">
    <property type="entry name" value="SLR1406 PROTEIN"/>
    <property type="match status" value="1"/>
</dbReference>
<protein>
    <submittedName>
        <fullName evidence="1">PduO protein</fullName>
    </submittedName>
</protein>
<keyword evidence="4" id="KW-1185">Reference proteome</keyword>
<evidence type="ECO:0000313" key="1">
    <source>
        <dbReference type="EMBL" id="BCG24683.1"/>
    </source>
</evidence>
<dbReference type="InterPro" id="IPR038084">
    <property type="entry name" value="PduO/GlcC-like_sf"/>
</dbReference>
<dbReference type="Pfam" id="PF03928">
    <property type="entry name" value="HbpS-like"/>
    <property type="match status" value="1"/>
</dbReference>
<dbReference type="InterPro" id="IPR005624">
    <property type="entry name" value="PduO/GlcC-like"/>
</dbReference>
<gene>
    <name evidence="1" type="ORF">TUM18999_28740</name>
    <name evidence="2" type="ORF">TUM20286_17100</name>
</gene>
<organism evidence="1 3">
    <name type="scientific">Pseudomonas tohonis</name>
    <dbReference type="NCBI Taxonomy" id="2725477"/>
    <lineage>
        <taxon>Bacteria</taxon>
        <taxon>Pseudomonadati</taxon>
        <taxon>Pseudomonadota</taxon>
        <taxon>Gammaproteobacteria</taxon>
        <taxon>Pseudomonadales</taxon>
        <taxon>Pseudomonadaceae</taxon>
        <taxon>Pseudomonas</taxon>
    </lineage>
</organism>
<evidence type="ECO:0000313" key="4">
    <source>
        <dbReference type="Proteomes" id="UP001054892"/>
    </source>
</evidence>
<dbReference type="PANTHER" id="PTHR34309:SF1">
    <property type="entry name" value="PROTEIN GLCG"/>
    <property type="match status" value="1"/>
</dbReference>
<dbReference type="Gene3D" id="3.30.450.150">
    <property type="entry name" value="Haem-degrading domain"/>
    <property type="match status" value="1"/>
</dbReference>
<evidence type="ECO:0000313" key="3">
    <source>
        <dbReference type="Proteomes" id="UP000509383"/>
    </source>
</evidence>
<accession>A0A6J4E440</accession>
<evidence type="ECO:0000313" key="2">
    <source>
        <dbReference type="EMBL" id="GJN51958.1"/>
    </source>
</evidence>
<dbReference type="AlphaFoldDB" id="A0A6J4E440"/>
<dbReference type="RefSeq" id="WP_173175825.1">
    <property type="nucleotide sequence ID" value="NZ_AP023189.1"/>
</dbReference>
<proteinExistence type="predicted"/>